<dbReference type="SUPFAM" id="SSF56112">
    <property type="entry name" value="Protein kinase-like (PK-like)"/>
    <property type="match status" value="1"/>
</dbReference>
<dbReference type="InterPro" id="IPR002575">
    <property type="entry name" value="Aminoglycoside_PTrfase"/>
</dbReference>
<dbReference type="Proteomes" id="UP001068379">
    <property type="component" value="Unassembled WGS sequence"/>
</dbReference>
<name>A0ABT4M5C5_9BURK</name>
<evidence type="ECO:0000313" key="2">
    <source>
        <dbReference type="EMBL" id="MCZ4330284.1"/>
    </source>
</evidence>
<dbReference type="Gene3D" id="3.40.50.300">
    <property type="entry name" value="P-loop containing nucleotide triphosphate hydrolases"/>
    <property type="match status" value="1"/>
</dbReference>
<dbReference type="SUPFAM" id="SSF52540">
    <property type="entry name" value="P-loop containing nucleoside triphosphate hydrolases"/>
    <property type="match status" value="1"/>
</dbReference>
<comment type="caution">
    <text evidence="2">The sequence shown here is derived from an EMBL/GenBank/DDBJ whole genome shotgun (WGS) entry which is preliminary data.</text>
</comment>
<dbReference type="Pfam" id="PF01636">
    <property type="entry name" value="APH"/>
    <property type="match status" value="1"/>
</dbReference>
<keyword evidence="3" id="KW-1185">Reference proteome</keyword>
<dbReference type="EMBL" id="JAPWHE010000006">
    <property type="protein sequence ID" value="MCZ4330284.1"/>
    <property type="molecule type" value="Genomic_DNA"/>
</dbReference>
<evidence type="ECO:0000259" key="1">
    <source>
        <dbReference type="Pfam" id="PF01636"/>
    </source>
</evidence>
<dbReference type="InterPro" id="IPR027417">
    <property type="entry name" value="P-loop_NTPase"/>
</dbReference>
<reference evidence="2" key="1">
    <citation type="submission" date="2022-12" db="EMBL/GenBank/DDBJ databases">
        <title>Bacterial isolates from different developmental stages of Nematostella vectensis.</title>
        <authorList>
            <person name="Fraune S."/>
        </authorList>
    </citation>
    <scope>NUCLEOTIDE SEQUENCE</scope>
    <source>
        <strain evidence="2">G21619-S1</strain>
    </source>
</reference>
<dbReference type="Pfam" id="PF13671">
    <property type="entry name" value="AAA_33"/>
    <property type="match status" value="1"/>
</dbReference>
<gene>
    <name evidence="2" type="ORF">O4H32_10015</name>
</gene>
<evidence type="ECO:0000313" key="3">
    <source>
        <dbReference type="Proteomes" id="UP001068379"/>
    </source>
</evidence>
<feature type="domain" description="Aminoglycoside phosphotransferase" evidence="1">
    <location>
        <begin position="129"/>
        <end position="298"/>
    </location>
</feature>
<organism evidence="2 3">
    <name type="scientific">Castellaniella denitrificans</name>
    <dbReference type="NCBI Taxonomy" id="56119"/>
    <lineage>
        <taxon>Bacteria</taxon>
        <taxon>Pseudomonadati</taxon>
        <taxon>Pseudomonadota</taxon>
        <taxon>Betaproteobacteria</taxon>
        <taxon>Burkholderiales</taxon>
        <taxon>Alcaligenaceae</taxon>
        <taxon>Castellaniella</taxon>
    </lineage>
</organism>
<dbReference type="InterPro" id="IPR052732">
    <property type="entry name" value="Cell-binding_unc_protein"/>
</dbReference>
<proteinExistence type="predicted"/>
<dbReference type="PANTHER" id="PTHR43883:SF1">
    <property type="entry name" value="GLUCONOKINASE"/>
    <property type="match status" value="1"/>
</dbReference>
<sequence>MKPSGARAAEHDSQEADMRVEDQTEVLEFLGNPASYGMPDGTRVATAGTHISSIFLVGRCAFKLKRAVQLPYVDFSTAARRLAACRDEVRLNRRTAPMLYTGVRRITREADGRLAFDGQGELVDAVVEMNRFDQRDVFEERAAQGRLDPAMLTELARVVARTHDHAGVVHRRGGAAGIATVLDGNERALDGAHFLPAGLGAALSAGLRAAFHGHEALLDARERAGKVRWCHGDLHLRNICLIDGKPVLFDCLEFDEAMATIDVLYDLAFLVMDLWRHGLRSEANLVFNRYLDERDEVEGLPLMPFFMAMRAGIRAHVTAEQAGRATGPRRAALVSEAQAYAVLAMRLLAPVPGRMVAIGGLSGTGKSTVAAAIADQVGPAPGARVLESDRIRKRLHGVRAEARLSEQAYRPAVSARVYADLARDARAVLDSRHAVVVDAVFERMACRECIERVAREACVPFTGIWLHARAQTLLARVDARRGDASDATAEVVRAQMAAQSGPVPWVRIDADAPPGEVAARVMRAMETT</sequence>
<accession>A0ABT4M5C5</accession>
<dbReference type="InterPro" id="IPR011009">
    <property type="entry name" value="Kinase-like_dom_sf"/>
</dbReference>
<dbReference type="PANTHER" id="PTHR43883">
    <property type="entry name" value="SLR0207 PROTEIN"/>
    <property type="match status" value="1"/>
</dbReference>
<protein>
    <submittedName>
        <fullName evidence="2">AAA family ATPase</fullName>
    </submittedName>
</protein>